<comment type="caution">
    <text evidence="2">The sequence shown here is derived from an EMBL/GenBank/DDBJ whole genome shotgun (WGS) entry which is preliminary data.</text>
</comment>
<evidence type="ECO:0000256" key="1">
    <source>
        <dbReference type="SAM" id="Phobius"/>
    </source>
</evidence>
<keyword evidence="1" id="KW-1133">Transmembrane helix</keyword>
<dbReference type="RefSeq" id="WP_209990857.1">
    <property type="nucleotide sequence ID" value="NZ_JAGINO010000037.1"/>
</dbReference>
<proteinExistence type="predicted"/>
<feature type="transmembrane region" description="Helical" evidence="1">
    <location>
        <begin position="155"/>
        <end position="177"/>
    </location>
</feature>
<keyword evidence="1" id="KW-0812">Transmembrane</keyword>
<name>A0ABU0MUP1_9PROT</name>
<evidence type="ECO:0000313" key="3">
    <source>
        <dbReference type="Proteomes" id="UP001244552"/>
    </source>
</evidence>
<dbReference type="EMBL" id="JAUSVU010000039">
    <property type="protein sequence ID" value="MDQ0537182.1"/>
    <property type="molecule type" value="Genomic_DNA"/>
</dbReference>
<keyword evidence="3" id="KW-1185">Reference proteome</keyword>
<sequence>MIFDLWPALAGWLTALAVPAAAVVRVLVDNAIAATAVSIVLLFACRERGTEHSWLGTQGARALLWGVPVAGVAWWLAPALPIEVLARVWAAATLGMVLLPQSAGQNLEETSAAYPASWTAKIPRPQKLGYLWLAGMGRLAFLSIALQPSQLLPPLWVVLGGLAMPAGYLVAMVMPALPWRFRTAQEWGEGLYGLLLGPVLTVALRT</sequence>
<organism evidence="2 3">
    <name type="scientific">Azospirillum picis</name>
    <dbReference type="NCBI Taxonomy" id="488438"/>
    <lineage>
        <taxon>Bacteria</taxon>
        <taxon>Pseudomonadati</taxon>
        <taxon>Pseudomonadota</taxon>
        <taxon>Alphaproteobacteria</taxon>
        <taxon>Rhodospirillales</taxon>
        <taxon>Azospirillaceae</taxon>
        <taxon>Azospirillum</taxon>
    </lineage>
</organism>
<accession>A0ABU0MUP1</accession>
<evidence type="ECO:0000313" key="2">
    <source>
        <dbReference type="EMBL" id="MDQ0537182.1"/>
    </source>
</evidence>
<gene>
    <name evidence="2" type="ORF">QO018_006082</name>
</gene>
<reference evidence="2 3" key="1">
    <citation type="submission" date="2023-07" db="EMBL/GenBank/DDBJ databases">
        <title>Genomic Encyclopedia of Type Strains, Phase IV (KMG-IV): sequencing the most valuable type-strain genomes for metagenomic binning, comparative biology and taxonomic classification.</title>
        <authorList>
            <person name="Goeker M."/>
        </authorList>
    </citation>
    <scope>NUCLEOTIDE SEQUENCE [LARGE SCALE GENOMIC DNA]</scope>
    <source>
        <strain evidence="2 3">DSM 19922</strain>
    </source>
</reference>
<dbReference type="Proteomes" id="UP001244552">
    <property type="component" value="Unassembled WGS sequence"/>
</dbReference>
<feature type="transmembrane region" description="Helical" evidence="1">
    <location>
        <begin position="128"/>
        <end position="149"/>
    </location>
</feature>
<protein>
    <submittedName>
        <fullName evidence="2">Uncharacterized protein</fullName>
    </submittedName>
</protein>
<keyword evidence="1" id="KW-0472">Membrane</keyword>